<comment type="caution">
    <text evidence="2">The sequence shown here is derived from an EMBL/GenBank/DDBJ whole genome shotgun (WGS) entry which is preliminary data.</text>
</comment>
<name>A0A3E5DNT5_9BACT</name>
<gene>
    <name evidence="2" type="ORF">DWY11_08680</name>
</gene>
<sequence>MADDIEHQDKGELVANCDQLQNDEVVVTTPVESRIMSIRGKQIMIDRDLAELYGVETKRLNEAVKRNIERFPERFRFQLTKEEMAELVANCDRFNILKHSTVRSYAFTEQGVAMLSTVLRSETAIRVSIRIMDAFVAMRRFMVTNAEVFQRLSTMEYHQLEMQQHQQETDKRIDEVFRRLDEGNAKPKQGVFYNGQVYDAYTFVSDLIKSAKKRIVLIDNYVDETVLTLLDKRDNNVSAVIYTQQINRQFQLDIDRHNAQYAPIDVETFRLSHDRFLCIDDDVYHIGASIKDLGKKWFAFSKLDILSPDMLIEKIKSNN</sequence>
<reference evidence="2 3" key="1">
    <citation type="submission" date="2018-08" db="EMBL/GenBank/DDBJ databases">
        <title>A genome reference for cultivated species of the human gut microbiota.</title>
        <authorList>
            <person name="Zou Y."/>
            <person name="Xue W."/>
            <person name="Luo G."/>
        </authorList>
    </citation>
    <scope>NUCLEOTIDE SEQUENCE [LARGE SCALE GENOMIC DNA]</scope>
    <source>
        <strain evidence="2 3">AF24-12</strain>
    </source>
</reference>
<dbReference type="InterPro" id="IPR018873">
    <property type="entry name" value="KilA-N_DNA-bd_domain"/>
</dbReference>
<dbReference type="Pfam" id="PF10543">
    <property type="entry name" value="ORF6N"/>
    <property type="match status" value="1"/>
</dbReference>
<evidence type="ECO:0000313" key="2">
    <source>
        <dbReference type="EMBL" id="RGS15203.1"/>
    </source>
</evidence>
<dbReference type="EMBL" id="QRVA01000019">
    <property type="protein sequence ID" value="RGS15203.1"/>
    <property type="molecule type" value="Genomic_DNA"/>
</dbReference>
<accession>A0A3E5DNT5</accession>
<evidence type="ECO:0000313" key="3">
    <source>
        <dbReference type="Proteomes" id="UP000283872"/>
    </source>
</evidence>
<dbReference type="RefSeq" id="WP_117587975.1">
    <property type="nucleotide sequence ID" value="NZ_QRVA01000019.1"/>
</dbReference>
<proteinExistence type="predicted"/>
<dbReference type="AlphaFoldDB" id="A0A3E5DNT5"/>
<feature type="domain" description="KilA-N DNA-binding" evidence="1">
    <location>
        <begin position="34"/>
        <end position="118"/>
    </location>
</feature>
<dbReference type="Proteomes" id="UP000283872">
    <property type="component" value="Unassembled WGS sequence"/>
</dbReference>
<dbReference type="SUPFAM" id="SSF56024">
    <property type="entry name" value="Phospholipase D/nuclease"/>
    <property type="match status" value="1"/>
</dbReference>
<organism evidence="2 3">
    <name type="scientific">Segatella copri</name>
    <dbReference type="NCBI Taxonomy" id="165179"/>
    <lineage>
        <taxon>Bacteria</taxon>
        <taxon>Pseudomonadati</taxon>
        <taxon>Bacteroidota</taxon>
        <taxon>Bacteroidia</taxon>
        <taxon>Bacteroidales</taxon>
        <taxon>Prevotellaceae</taxon>
        <taxon>Segatella</taxon>
    </lineage>
</organism>
<evidence type="ECO:0000259" key="1">
    <source>
        <dbReference type="Pfam" id="PF10543"/>
    </source>
</evidence>
<protein>
    <submittedName>
        <fullName evidence="2">ORF6N domain-containing protein</fullName>
    </submittedName>
</protein>